<keyword evidence="5" id="KW-1185">Reference proteome</keyword>
<dbReference type="SUPFAM" id="SSF57850">
    <property type="entry name" value="RING/U-box"/>
    <property type="match status" value="1"/>
</dbReference>
<dbReference type="Gene3D" id="3.30.40.10">
    <property type="entry name" value="Zinc/RING finger domain, C3HC4 (zinc finger)"/>
    <property type="match status" value="1"/>
</dbReference>
<feature type="region of interest" description="Disordered" evidence="2">
    <location>
        <begin position="81"/>
        <end position="140"/>
    </location>
</feature>
<keyword evidence="1" id="KW-0479">Metal-binding</keyword>
<name>A0A433DKE2_9FUNG</name>
<comment type="caution">
    <text evidence="4">The sequence shown here is derived from an EMBL/GenBank/DDBJ whole genome shotgun (WGS) entry which is preliminary data.</text>
</comment>
<dbReference type="PROSITE" id="PS50271">
    <property type="entry name" value="ZF_UBP"/>
    <property type="match status" value="1"/>
</dbReference>
<dbReference type="Pfam" id="PF02148">
    <property type="entry name" value="zf-UBP"/>
    <property type="match status" value="1"/>
</dbReference>
<keyword evidence="4" id="KW-0378">Hydrolase</keyword>
<dbReference type="PANTHER" id="PTHR47665">
    <property type="entry name" value="HISTONE DEACETYLASE-LIKE PROTEIN"/>
    <property type="match status" value="1"/>
</dbReference>
<reference evidence="4 5" key="1">
    <citation type="journal article" date="2018" name="New Phytol.">
        <title>Phylogenomics of Endogonaceae and evolution of mycorrhizas within Mucoromycota.</title>
        <authorList>
            <person name="Chang Y."/>
            <person name="Desiro A."/>
            <person name="Na H."/>
            <person name="Sandor L."/>
            <person name="Lipzen A."/>
            <person name="Clum A."/>
            <person name="Barry K."/>
            <person name="Grigoriev I.V."/>
            <person name="Martin F.M."/>
            <person name="Stajich J.E."/>
            <person name="Smith M.E."/>
            <person name="Bonito G."/>
            <person name="Spatafora J.W."/>
        </authorList>
    </citation>
    <scope>NUCLEOTIDE SEQUENCE [LARGE SCALE GENOMIC DNA]</scope>
    <source>
        <strain evidence="4 5">GMNB39</strain>
    </source>
</reference>
<feature type="domain" description="UBP-type" evidence="3">
    <location>
        <begin position="140"/>
        <end position="266"/>
    </location>
</feature>
<keyword evidence="1" id="KW-0862">Zinc</keyword>
<evidence type="ECO:0000259" key="3">
    <source>
        <dbReference type="PROSITE" id="PS50271"/>
    </source>
</evidence>
<protein>
    <submittedName>
        <fullName evidence="4">Zn-finger in ubiquitin-hydrolases and other protein-domain-containing protein</fullName>
    </submittedName>
</protein>
<dbReference type="InterPro" id="IPR013083">
    <property type="entry name" value="Znf_RING/FYVE/PHD"/>
</dbReference>
<organism evidence="4 5">
    <name type="scientific">Jimgerdemannia flammicorona</name>
    <dbReference type="NCBI Taxonomy" id="994334"/>
    <lineage>
        <taxon>Eukaryota</taxon>
        <taxon>Fungi</taxon>
        <taxon>Fungi incertae sedis</taxon>
        <taxon>Mucoromycota</taxon>
        <taxon>Mucoromycotina</taxon>
        <taxon>Endogonomycetes</taxon>
        <taxon>Endogonales</taxon>
        <taxon>Endogonaceae</taxon>
        <taxon>Jimgerdemannia</taxon>
    </lineage>
</organism>
<dbReference type="EMBL" id="RBNI01000794">
    <property type="protein sequence ID" value="RUP51333.1"/>
    <property type="molecule type" value="Genomic_DNA"/>
</dbReference>
<feature type="compositionally biased region" description="Basic and acidic residues" evidence="2">
    <location>
        <begin position="117"/>
        <end position="126"/>
    </location>
</feature>
<dbReference type="GO" id="GO:0016787">
    <property type="term" value="F:hydrolase activity"/>
    <property type="evidence" value="ECO:0007669"/>
    <property type="project" value="UniProtKB-KW"/>
</dbReference>
<proteinExistence type="predicted"/>
<dbReference type="SMART" id="SM00290">
    <property type="entry name" value="ZnF_UBP"/>
    <property type="match status" value="1"/>
</dbReference>
<dbReference type="OrthoDB" id="420187at2759"/>
<sequence length="302" mass="33298">MTSHRISPDDIQIMTGQFANEALYNVQMMTIGSRWGGVAGSSDHSKWKYSCTRSRDEIIAYIPPHRPLSVGHPIPYTNMAKRTSKKKKNAKQHARSVSVTSDKRKDLSETDATDGNNLHEEPKPVEEEPQNPDEVEEAKGKCQHLKAVKIKKLKQALPQVKKDLNCKMCAKQPSSAKPSASAADVAGDGSSATSPAWICLTCAQLHCGRAVNKHALQHYEEMGMDHALAVNVDTFECWCYACDSEVVASSTRNQLVQEALTAIEKAIKPKYAGKMKGTFRIAFLTITSPHHPPLKPLRPSLL</sequence>
<keyword evidence="1" id="KW-0863">Zinc-finger</keyword>
<evidence type="ECO:0000256" key="2">
    <source>
        <dbReference type="SAM" id="MobiDB-lite"/>
    </source>
</evidence>
<dbReference type="Proteomes" id="UP000268093">
    <property type="component" value="Unassembled WGS sequence"/>
</dbReference>
<feature type="compositionally biased region" description="Basic residues" evidence="2">
    <location>
        <begin position="82"/>
        <end position="94"/>
    </location>
</feature>
<dbReference type="PANTHER" id="PTHR47665:SF1">
    <property type="entry name" value="HISTONE DEACETYLASE-LIKE PROTEIN"/>
    <property type="match status" value="1"/>
</dbReference>
<evidence type="ECO:0000313" key="4">
    <source>
        <dbReference type="EMBL" id="RUP51333.1"/>
    </source>
</evidence>
<dbReference type="AlphaFoldDB" id="A0A433DKE2"/>
<evidence type="ECO:0000313" key="5">
    <source>
        <dbReference type="Proteomes" id="UP000268093"/>
    </source>
</evidence>
<dbReference type="InterPro" id="IPR001607">
    <property type="entry name" value="Znf_UBP"/>
</dbReference>
<feature type="compositionally biased region" description="Acidic residues" evidence="2">
    <location>
        <begin position="127"/>
        <end position="136"/>
    </location>
</feature>
<dbReference type="GO" id="GO:0008270">
    <property type="term" value="F:zinc ion binding"/>
    <property type="evidence" value="ECO:0007669"/>
    <property type="project" value="UniProtKB-KW"/>
</dbReference>
<gene>
    <name evidence="4" type="ORF">BC936DRAFT_148724</name>
</gene>
<evidence type="ECO:0000256" key="1">
    <source>
        <dbReference type="PROSITE-ProRule" id="PRU00502"/>
    </source>
</evidence>
<accession>A0A433DKE2</accession>